<protein>
    <submittedName>
        <fullName evidence="2">Uncharacterized protein</fullName>
    </submittedName>
</protein>
<name>E8QWW8_ISOPI</name>
<dbReference type="Proteomes" id="UP000008631">
    <property type="component" value="Chromosome"/>
</dbReference>
<feature type="compositionally biased region" description="Low complexity" evidence="1">
    <location>
        <begin position="198"/>
        <end position="212"/>
    </location>
</feature>
<dbReference type="RefSeq" id="WP_013566295.1">
    <property type="nucleotide sequence ID" value="NC_014962.1"/>
</dbReference>
<accession>E8QWW8</accession>
<gene>
    <name evidence="2" type="ordered locus">Isop_3450</name>
</gene>
<reference evidence="2 3" key="2">
    <citation type="journal article" date="2011" name="Stand. Genomic Sci.">
        <title>Complete genome sequence of Isosphaera pallida type strain (IS1B).</title>
        <authorList>
            <consortium name="US DOE Joint Genome Institute (JGI-PGF)"/>
            <person name="Goker M."/>
            <person name="Cleland D."/>
            <person name="Saunders E."/>
            <person name="Lapidus A."/>
            <person name="Nolan M."/>
            <person name="Lucas S."/>
            <person name="Hammon N."/>
            <person name="Deshpande S."/>
            <person name="Cheng J.F."/>
            <person name="Tapia R."/>
            <person name="Han C."/>
            <person name="Goodwin L."/>
            <person name="Pitluck S."/>
            <person name="Liolios K."/>
            <person name="Pagani I."/>
            <person name="Ivanova N."/>
            <person name="Mavromatis K."/>
            <person name="Pati A."/>
            <person name="Chen A."/>
            <person name="Palaniappan K."/>
            <person name="Land M."/>
            <person name="Hauser L."/>
            <person name="Chang Y.J."/>
            <person name="Jeffries C.D."/>
            <person name="Detter J.C."/>
            <person name="Beck B."/>
            <person name="Woyke T."/>
            <person name="Bristow J."/>
            <person name="Eisen J.A."/>
            <person name="Markowitz V."/>
            <person name="Hugenholtz P."/>
            <person name="Kyrpides N.C."/>
            <person name="Klenk H.P."/>
        </authorList>
    </citation>
    <scope>NUCLEOTIDE SEQUENCE [LARGE SCALE GENOMIC DNA]</scope>
    <source>
        <strain evidence="3">ATCC 43644 / DSM 9630 / IS1B</strain>
    </source>
</reference>
<dbReference type="HOGENOM" id="CLU_945860_0_0_0"/>
<evidence type="ECO:0000313" key="3">
    <source>
        <dbReference type="Proteomes" id="UP000008631"/>
    </source>
</evidence>
<sequence length="294" mass="31302">MAQWRQLGLMGFLALVGGLPRPTNAQDSSGEGLPQLLPPIVAPEPAPSTSREPDPTPRRSGSPVVTGRFTPERASIPTSTPSESSTTPRLSRSGVSPGRQPTGTGLILPRPAVPGPSHGGPFDPLDLPPLERPRTPTTSISPLDVTSEASRRSASDSRAAELTPLPEPPLRPGLAFPGPEAPSLRLPSVVRPTPGPDSANARGRASGSASASVTLDSVDPNSASPELLSRIEKELEQKIRQVGGNRLKTVKVVVRDGVISIDARTVFFWQRNALRRDIEQLRAEPGFRYHLQVR</sequence>
<feature type="compositionally biased region" description="Low complexity" evidence="1">
    <location>
        <begin position="75"/>
        <end position="93"/>
    </location>
</feature>
<feature type="compositionally biased region" description="Pro residues" evidence="1">
    <location>
        <begin position="36"/>
        <end position="46"/>
    </location>
</feature>
<evidence type="ECO:0000313" key="2">
    <source>
        <dbReference type="EMBL" id="ADV64007.1"/>
    </source>
</evidence>
<feature type="compositionally biased region" description="Polar residues" evidence="1">
    <location>
        <begin position="213"/>
        <end position="223"/>
    </location>
</feature>
<evidence type="ECO:0000256" key="1">
    <source>
        <dbReference type="SAM" id="MobiDB-lite"/>
    </source>
</evidence>
<dbReference type="InParanoid" id="E8QWW8"/>
<dbReference type="KEGG" id="ipa:Isop_3450"/>
<dbReference type="AlphaFoldDB" id="E8QWW8"/>
<keyword evidence="3" id="KW-1185">Reference proteome</keyword>
<feature type="region of interest" description="Disordered" evidence="1">
    <location>
        <begin position="17"/>
        <end position="223"/>
    </location>
</feature>
<proteinExistence type="predicted"/>
<reference key="1">
    <citation type="submission" date="2010-11" db="EMBL/GenBank/DDBJ databases">
        <title>The complete sequence of chromosome of Isophaera pallida ATCC 43644.</title>
        <authorList>
            <consortium name="US DOE Joint Genome Institute (JGI-PGF)"/>
            <person name="Lucas S."/>
            <person name="Copeland A."/>
            <person name="Lapidus A."/>
            <person name="Bruce D."/>
            <person name="Goodwin L."/>
            <person name="Pitluck S."/>
            <person name="Kyrpides N."/>
            <person name="Mavromatis K."/>
            <person name="Pagani I."/>
            <person name="Ivanova N."/>
            <person name="Saunders E."/>
            <person name="Brettin T."/>
            <person name="Detter J.C."/>
            <person name="Han C."/>
            <person name="Tapia R."/>
            <person name="Land M."/>
            <person name="Hauser L."/>
            <person name="Markowitz V."/>
            <person name="Cheng J.-F."/>
            <person name="Hugenholtz P."/>
            <person name="Woyke T."/>
            <person name="Wu D."/>
            <person name="Eisen J.A."/>
        </authorList>
    </citation>
    <scope>NUCLEOTIDE SEQUENCE</scope>
    <source>
        <strain>ATCC 43644</strain>
    </source>
</reference>
<dbReference type="STRING" id="575540.Isop_3450"/>
<organism evidence="2 3">
    <name type="scientific">Isosphaera pallida (strain ATCC 43644 / DSM 9630 / IS1B)</name>
    <dbReference type="NCBI Taxonomy" id="575540"/>
    <lineage>
        <taxon>Bacteria</taxon>
        <taxon>Pseudomonadati</taxon>
        <taxon>Planctomycetota</taxon>
        <taxon>Planctomycetia</taxon>
        <taxon>Isosphaerales</taxon>
        <taxon>Isosphaeraceae</taxon>
        <taxon>Isosphaera</taxon>
    </lineage>
</organism>
<dbReference type="EMBL" id="CP002353">
    <property type="protein sequence ID" value="ADV64007.1"/>
    <property type="molecule type" value="Genomic_DNA"/>
</dbReference>
<feature type="compositionally biased region" description="Basic and acidic residues" evidence="1">
    <location>
        <begin position="149"/>
        <end position="159"/>
    </location>
</feature>